<dbReference type="PANTHER" id="PTHR35534:SF1">
    <property type="entry name" value="LARGE RIBOSOMAL SUBUNIT PROTEIN BL32"/>
    <property type="match status" value="1"/>
</dbReference>
<dbReference type="Proteomes" id="UP000051589">
    <property type="component" value="Unassembled WGS sequence"/>
</dbReference>
<dbReference type="InterPro" id="IPR002677">
    <property type="entry name" value="Ribosomal_bL32"/>
</dbReference>
<accession>A0A0R2DNV6</accession>
<dbReference type="InterPro" id="IPR044957">
    <property type="entry name" value="Ribosomal_bL32_bact"/>
</dbReference>
<dbReference type="STRING" id="1423803.FD13_GL000723"/>
<dbReference type="AlphaFoldDB" id="A0A0R2DNV6"/>
<reference evidence="6 7" key="1">
    <citation type="journal article" date="2015" name="Genome Announc.">
        <title>Expanding the biotechnology potential of lactobacilli through comparative genomics of 213 strains and associated genera.</title>
        <authorList>
            <person name="Sun Z."/>
            <person name="Harris H.M."/>
            <person name="McCann A."/>
            <person name="Guo C."/>
            <person name="Argimon S."/>
            <person name="Zhang W."/>
            <person name="Yang X."/>
            <person name="Jeffery I.B."/>
            <person name="Cooney J.C."/>
            <person name="Kagawa T.F."/>
            <person name="Liu W."/>
            <person name="Song Y."/>
            <person name="Salvetti E."/>
            <person name="Wrobel A."/>
            <person name="Rasinkangas P."/>
            <person name="Parkhill J."/>
            <person name="Rea M.C."/>
            <person name="O'Sullivan O."/>
            <person name="Ritari J."/>
            <person name="Douillard F.P."/>
            <person name="Paul Ross R."/>
            <person name="Yang R."/>
            <person name="Briner A.E."/>
            <person name="Felis G.E."/>
            <person name="de Vos W.M."/>
            <person name="Barrangou R."/>
            <person name="Klaenhammer T.R."/>
            <person name="Caufield P.W."/>
            <person name="Cui Y."/>
            <person name="Zhang H."/>
            <person name="O'Toole P.W."/>
        </authorList>
    </citation>
    <scope>NUCLEOTIDE SEQUENCE [LARGE SCALE GENOMIC DNA]</scope>
    <source>
        <strain evidence="6 7">DSM 21775</strain>
    </source>
</reference>
<dbReference type="PANTHER" id="PTHR35534">
    <property type="entry name" value="50S RIBOSOMAL PROTEIN L32"/>
    <property type="match status" value="1"/>
</dbReference>
<dbReference type="GO" id="GO:0006412">
    <property type="term" value="P:translation"/>
    <property type="evidence" value="ECO:0007669"/>
    <property type="project" value="UniProtKB-UniRule"/>
</dbReference>
<evidence type="ECO:0000256" key="1">
    <source>
        <dbReference type="ARBA" id="ARBA00008560"/>
    </source>
</evidence>
<evidence type="ECO:0000313" key="6">
    <source>
        <dbReference type="EMBL" id="KRN01581.1"/>
    </source>
</evidence>
<evidence type="ECO:0000256" key="2">
    <source>
        <dbReference type="ARBA" id="ARBA00022980"/>
    </source>
</evidence>
<keyword evidence="3 5" id="KW-0687">Ribonucleoprotein</keyword>
<name>A0A0R2DNV6_9LACO</name>
<comment type="caution">
    <text evidence="6">The sequence shown here is derived from an EMBL/GenBank/DDBJ whole genome shotgun (WGS) entry which is preliminary data.</text>
</comment>
<sequence>MFSLAVPARKTSKTKKAMRRGHIKLTTPNLTACPNCGELRKSHMVCPSCGFYDGRQVVTVNNASNNN</sequence>
<dbReference type="GO" id="GO:0015934">
    <property type="term" value="C:large ribosomal subunit"/>
    <property type="evidence" value="ECO:0007669"/>
    <property type="project" value="InterPro"/>
</dbReference>
<evidence type="ECO:0000256" key="4">
    <source>
        <dbReference type="ARBA" id="ARBA00035178"/>
    </source>
</evidence>
<keyword evidence="7" id="KW-1185">Reference proteome</keyword>
<dbReference type="Pfam" id="PF01783">
    <property type="entry name" value="Ribosomal_L32p"/>
    <property type="match status" value="1"/>
</dbReference>
<keyword evidence="2 5" id="KW-0689">Ribosomal protein</keyword>
<evidence type="ECO:0000256" key="5">
    <source>
        <dbReference type="HAMAP-Rule" id="MF_00340"/>
    </source>
</evidence>
<dbReference type="InterPro" id="IPR011332">
    <property type="entry name" value="Ribosomal_zn-bd"/>
</dbReference>
<proteinExistence type="inferred from homology"/>
<protein>
    <recommendedName>
        <fullName evidence="4 5">Large ribosomal subunit protein bL32</fullName>
    </recommendedName>
</protein>
<evidence type="ECO:0000256" key="3">
    <source>
        <dbReference type="ARBA" id="ARBA00023274"/>
    </source>
</evidence>
<comment type="similarity">
    <text evidence="1 5">Belongs to the bacterial ribosomal protein bL32 family.</text>
</comment>
<dbReference type="PATRIC" id="fig|1423803.3.peg.719"/>
<dbReference type="NCBIfam" id="TIGR01031">
    <property type="entry name" value="rpmF_bact"/>
    <property type="match status" value="1"/>
</dbReference>
<evidence type="ECO:0000313" key="7">
    <source>
        <dbReference type="Proteomes" id="UP000051589"/>
    </source>
</evidence>
<dbReference type="GO" id="GO:0003735">
    <property type="term" value="F:structural constituent of ribosome"/>
    <property type="evidence" value="ECO:0007669"/>
    <property type="project" value="InterPro"/>
</dbReference>
<dbReference type="SUPFAM" id="SSF57829">
    <property type="entry name" value="Zn-binding ribosomal proteins"/>
    <property type="match status" value="1"/>
</dbReference>
<organism evidence="6 7">
    <name type="scientific">Levilactobacillus senmaizukei DSM 21775 = NBRC 103853</name>
    <dbReference type="NCBI Taxonomy" id="1423803"/>
    <lineage>
        <taxon>Bacteria</taxon>
        <taxon>Bacillati</taxon>
        <taxon>Bacillota</taxon>
        <taxon>Bacilli</taxon>
        <taxon>Lactobacillales</taxon>
        <taxon>Lactobacillaceae</taxon>
        <taxon>Levilactobacillus</taxon>
    </lineage>
</organism>
<gene>
    <name evidence="5" type="primary">rpmF</name>
    <name evidence="6" type="ORF">FD13_GL000723</name>
</gene>
<dbReference type="HAMAP" id="MF_00340">
    <property type="entry name" value="Ribosomal_bL32"/>
    <property type="match status" value="1"/>
</dbReference>
<dbReference type="EMBL" id="AYZH01000018">
    <property type="protein sequence ID" value="KRN01581.1"/>
    <property type="molecule type" value="Genomic_DNA"/>
</dbReference>